<reference evidence="2 3" key="1">
    <citation type="submission" date="2024-07" db="EMBL/GenBank/DDBJ databases">
        <title>Luteimonas salilacus sp. nov., isolated from the shore soil of Salt Lake in Tibet of China.</title>
        <authorList>
            <person name="Zhang X."/>
            <person name="Li A."/>
        </authorList>
    </citation>
    <scope>NUCLEOTIDE SEQUENCE [LARGE SCALE GENOMIC DNA]</scope>
    <source>
        <strain evidence="2 3">B3-2-R+30</strain>
    </source>
</reference>
<evidence type="ECO:0000313" key="3">
    <source>
        <dbReference type="Proteomes" id="UP001566331"/>
    </source>
</evidence>
<feature type="transmembrane region" description="Helical" evidence="1">
    <location>
        <begin position="84"/>
        <end position="102"/>
    </location>
</feature>
<keyword evidence="1" id="KW-0812">Transmembrane</keyword>
<feature type="transmembrane region" description="Helical" evidence="1">
    <location>
        <begin position="40"/>
        <end position="64"/>
    </location>
</feature>
<dbReference type="RefSeq" id="WP_370565223.1">
    <property type="nucleotide sequence ID" value="NZ_JBFWIB010000014.1"/>
</dbReference>
<gene>
    <name evidence="2" type="ORF">AB6713_16750</name>
</gene>
<organism evidence="2 3">
    <name type="scientific">Luteimonas salinilitoris</name>
    <dbReference type="NCBI Taxonomy" id="3237697"/>
    <lineage>
        <taxon>Bacteria</taxon>
        <taxon>Pseudomonadati</taxon>
        <taxon>Pseudomonadota</taxon>
        <taxon>Gammaproteobacteria</taxon>
        <taxon>Lysobacterales</taxon>
        <taxon>Lysobacteraceae</taxon>
        <taxon>Luteimonas</taxon>
    </lineage>
</organism>
<dbReference type="EMBL" id="JBFWIC010000030">
    <property type="protein sequence ID" value="MEZ0476250.1"/>
    <property type="molecule type" value="Genomic_DNA"/>
</dbReference>
<keyword evidence="1" id="KW-0472">Membrane</keyword>
<accession>A0ABV4HU41</accession>
<name>A0ABV4HU41_9GAMM</name>
<dbReference type="Proteomes" id="UP001566331">
    <property type="component" value="Unassembled WGS sequence"/>
</dbReference>
<evidence type="ECO:0000313" key="2">
    <source>
        <dbReference type="EMBL" id="MEZ0476250.1"/>
    </source>
</evidence>
<protein>
    <recommendedName>
        <fullName evidence="4">Dolichyl-diphosphooligosaccharide-protein glycosyltransferase subunit OST5</fullName>
    </recommendedName>
</protein>
<comment type="caution">
    <text evidence="2">The sequence shown here is derived from an EMBL/GenBank/DDBJ whole genome shotgun (WGS) entry which is preliminary data.</text>
</comment>
<evidence type="ECO:0008006" key="4">
    <source>
        <dbReference type="Google" id="ProtNLM"/>
    </source>
</evidence>
<sequence length="103" mass="10689">MTKAVWSLVCGFFSLLFGLSTVSATGTISDTPEGIVVVPLIPHMALALTGLLAVSAFVLSYLALKNELAEGHVATKRTLSVSGAVMAALGSFVSFGFLMVRVL</sequence>
<keyword evidence="3" id="KW-1185">Reference proteome</keyword>
<proteinExistence type="predicted"/>
<evidence type="ECO:0000256" key="1">
    <source>
        <dbReference type="SAM" id="Phobius"/>
    </source>
</evidence>
<keyword evidence="1" id="KW-1133">Transmembrane helix</keyword>